<evidence type="ECO:0000313" key="14">
    <source>
        <dbReference type="Proteomes" id="UP000095283"/>
    </source>
</evidence>
<dbReference type="Gene3D" id="1.20.58.390">
    <property type="entry name" value="Neurotransmitter-gated ion-channel transmembrane domain"/>
    <property type="match status" value="1"/>
</dbReference>
<keyword evidence="10" id="KW-0407">Ion channel</keyword>
<feature type="transmembrane region" description="Helical" evidence="11">
    <location>
        <begin position="229"/>
        <end position="255"/>
    </location>
</feature>
<dbReference type="InterPro" id="IPR006201">
    <property type="entry name" value="Neur_channel"/>
</dbReference>
<keyword evidence="9 11" id="KW-0472">Membrane</keyword>
<dbReference type="SUPFAM" id="SSF90112">
    <property type="entry name" value="Neurotransmitter-gated ion-channel transmembrane pore"/>
    <property type="match status" value="1"/>
</dbReference>
<keyword evidence="4" id="KW-1003">Cell membrane</keyword>
<dbReference type="CDD" id="cd19049">
    <property type="entry name" value="LGIC_TM_anion"/>
    <property type="match status" value="1"/>
</dbReference>
<organism evidence="14 15">
    <name type="scientific">Heterorhabditis bacteriophora</name>
    <name type="common">Entomopathogenic nematode worm</name>
    <dbReference type="NCBI Taxonomy" id="37862"/>
    <lineage>
        <taxon>Eukaryota</taxon>
        <taxon>Metazoa</taxon>
        <taxon>Ecdysozoa</taxon>
        <taxon>Nematoda</taxon>
        <taxon>Chromadorea</taxon>
        <taxon>Rhabditida</taxon>
        <taxon>Rhabditina</taxon>
        <taxon>Rhabditomorpha</taxon>
        <taxon>Strongyloidea</taxon>
        <taxon>Heterorhabditidae</taxon>
        <taxon>Heterorhabditis</taxon>
    </lineage>
</organism>
<dbReference type="AlphaFoldDB" id="A0A1I7XA14"/>
<evidence type="ECO:0000256" key="9">
    <source>
        <dbReference type="ARBA" id="ARBA00023136"/>
    </source>
</evidence>
<dbReference type="InterPro" id="IPR036719">
    <property type="entry name" value="Neuro-gated_channel_TM_sf"/>
</dbReference>
<evidence type="ECO:0000256" key="5">
    <source>
        <dbReference type="ARBA" id="ARBA00022692"/>
    </source>
</evidence>
<dbReference type="GO" id="GO:0005886">
    <property type="term" value="C:plasma membrane"/>
    <property type="evidence" value="ECO:0007669"/>
    <property type="project" value="UniProtKB-SubCell"/>
</dbReference>
<dbReference type="Gene3D" id="2.70.170.10">
    <property type="entry name" value="Neurotransmitter-gated ion-channel ligand-binding domain"/>
    <property type="match status" value="2"/>
</dbReference>
<feature type="transmembrane region" description="Helical" evidence="11">
    <location>
        <begin position="344"/>
        <end position="363"/>
    </location>
</feature>
<evidence type="ECO:0000256" key="2">
    <source>
        <dbReference type="ARBA" id="ARBA00004236"/>
    </source>
</evidence>
<dbReference type="InterPro" id="IPR036734">
    <property type="entry name" value="Neur_chan_lig-bd_sf"/>
</dbReference>
<keyword evidence="5 11" id="KW-0812">Transmembrane</keyword>
<keyword evidence="6" id="KW-0732">Signal</keyword>
<dbReference type="FunFam" id="1.20.58.390:FF:000084">
    <property type="entry name" value="Glutamate-gated chloride channel subunit beta"/>
    <property type="match status" value="1"/>
</dbReference>
<protein>
    <submittedName>
        <fullName evidence="15">Neur_chan_memb domain-containing protein</fullName>
    </submittedName>
</protein>
<sequence length="364" mass="42240">MSNIDFVRMEYSLQLTFREEWFDARLAYKDTYPGRIVPKFIIITQREAIWMPDTFFMKYPMDKQTCNLDLASYAYTTEDLIYRWKNERPIQFHPLLNSSLPCFLLESANTGTCTSVTNTGEYSCIRTVFNLHRQFRQYCTIYEETKNNVKSTRILLVYECIQFFSYYLVQAYIPSTLLVIVSWVSFWLDRSAVPARVTLGVTTLLTMTTQAASINNSLPAVSYVKAIDIWIGICLSFIFAAVLEFAWVSFVGSMLESEKAKRKSDPHHSKPVDDQNIKMVGKPYLNNTDRRDSWGASKSGQDALSLLSKRSGAAYSAESPNRSWWKKWTHGADDAKIIDLKSRLIFPLIFILFNTIYWIWYSFL</sequence>
<proteinExistence type="predicted"/>
<evidence type="ECO:0000256" key="1">
    <source>
        <dbReference type="ARBA" id="ARBA00004141"/>
    </source>
</evidence>
<dbReference type="InterPro" id="IPR006202">
    <property type="entry name" value="Neur_chan_lig-bd"/>
</dbReference>
<feature type="transmembrane region" description="Helical" evidence="11">
    <location>
        <begin position="163"/>
        <end position="188"/>
    </location>
</feature>
<keyword evidence="3" id="KW-0813">Transport</keyword>
<reference evidence="15" key="1">
    <citation type="submission" date="2016-11" db="UniProtKB">
        <authorList>
            <consortium name="WormBaseParasite"/>
        </authorList>
    </citation>
    <scope>IDENTIFICATION</scope>
</reference>
<dbReference type="PANTHER" id="PTHR18945">
    <property type="entry name" value="NEUROTRANSMITTER GATED ION CHANNEL"/>
    <property type="match status" value="1"/>
</dbReference>
<comment type="subcellular location">
    <subcellularLocation>
        <location evidence="2">Cell membrane</location>
    </subcellularLocation>
    <subcellularLocation>
        <location evidence="1">Membrane</location>
        <topology evidence="1">Multi-pass membrane protein</topology>
    </subcellularLocation>
</comment>
<feature type="domain" description="Neurotransmitter-gated ion-channel ligand-binding" evidence="12">
    <location>
        <begin position="58"/>
        <end position="123"/>
    </location>
</feature>
<dbReference type="Proteomes" id="UP000095283">
    <property type="component" value="Unplaced"/>
</dbReference>
<dbReference type="GO" id="GO:0004888">
    <property type="term" value="F:transmembrane signaling receptor activity"/>
    <property type="evidence" value="ECO:0007669"/>
    <property type="project" value="InterPro"/>
</dbReference>
<dbReference type="GO" id="GO:0005230">
    <property type="term" value="F:extracellular ligand-gated monoatomic ion channel activity"/>
    <property type="evidence" value="ECO:0007669"/>
    <property type="project" value="InterPro"/>
</dbReference>
<evidence type="ECO:0000256" key="8">
    <source>
        <dbReference type="ARBA" id="ARBA00023065"/>
    </source>
</evidence>
<keyword evidence="14" id="KW-1185">Reference proteome</keyword>
<feature type="domain" description="Neurotransmitter-gated ion-channel ligand-binding" evidence="12">
    <location>
        <begin position="2"/>
        <end position="57"/>
    </location>
</feature>
<dbReference type="InterPro" id="IPR006029">
    <property type="entry name" value="Neurotrans-gated_channel_TM"/>
</dbReference>
<evidence type="ECO:0000256" key="11">
    <source>
        <dbReference type="SAM" id="Phobius"/>
    </source>
</evidence>
<evidence type="ECO:0000256" key="6">
    <source>
        <dbReference type="ARBA" id="ARBA00022729"/>
    </source>
</evidence>
<dbReference type="Pfam" id="PF02931">
    <property type="entry name" value="Neur_chan_LBD"/>
    <property type="match status" value="2"/>
</dbReference>
<keyword evidence="7 11" id="KW-1133">Transmembrane helix</keyword>
<dbReference type="WBParaSite" id="Hba_14522">
    <property type="protein sequence ID" value="Hba_14522"/>
    <property type="gene ID" value="Hba_14522"/>
</dbReference>
<evidence type="ECO:0000259" key="13">
    <source>
        <dbReference type="Pfam" id="PF02932"/>
    </source>
</evidence>
<dbReference type="InterPro" id="IPR006028">
    <property type="entry name" value="GABAA/Glycine_rcpt"/>
</dbReference>
<accession>A0A1I7XA14</accession>
<dbReference type="PRINTS" id="PR00253">
    <property type="entry name" value="GABAARECEPTR"/>
</dbReference>
<feature type="domain" description="Neurotransmitter-gated ion-channel transmembrane" evidence="13">
    <location>
        <begin position="172"/>
        <end position="267"/>
    </location>
</feature>
<evidence type="ECO:0000256" key="10">
    <source>
        <dbReference type="ARBA" id="ARBA00023303"/>
    </source>
</evidence>
<evidence type="ECO:0000313" key="15">
    <source>
        <dbReference type="WBParaSite" id="Hba_14522"/>
    </source>
</evidence>
<dbReference type="InterPro" id="IPR038050">
    <property type="entry name" value="Neuro_actylchol_rec"/>
</dbReference>
<evidence type="ECO:0000256" key="4">
    <source>
        <dbReference type="ARBA" id="ARBA00022475"/>
    </source>
</evidence>
<evidence type="ECO:0000256" key="3">
    <source>
        <dbReference type="ARBA" id="ARBA00022448"/>
    </source>
</evidence>
<evidence type="ECO:0000259" key="12">
    <source>
        <dbReference type="Pfam" id="PF02931"/>
    </source>
</evidence>
<dbReference type="Pfam" id="PF02932">
    <property type="entry name" value="Neur_chan_memb"/>
    <property type="match status" value="1"/>
</dbReference>
<evidence type="ECO:0000256" key="7">
    <source>
        <dbReference type="ARBA" id="ARBA00022989"/>
    </source>
</evidence>
<name>A0A1I7XA14_HETBA</name>
<keyword evidence="8" id="KW-0406">Ion transport</keyword>
<dbReference type="SUPFAM" id="SSF63712">
    <property type="entry name" value="Nicotinic receptor ligand binding domain-like"/>
    <property type="match status" value="1"/>
</dbReference>